<dbReference type="InterPro" id="IPR044816">
    <property type="entry name" value="BURP"/>
</dbReference>
<evidence type="ECO:0000313" key="4">
    <source>
        <dbReference type="Proteomes" id="UP000324897"/>
    </source>
</evidence>
<dbReference type="PROSITE" id="PS51277">
    <property type="entry name" value="BURP"/>
    <property type="match status" value="1"/>
</dbReference>
<dbReference type="AlphaFoldDB" id="A0A5J9SUX9"/>
<comment type="caution">
    <text evidence="3">The sequence shown here is derived from an EMBL/GenBank/DDBJ whole genome shotgun (WGS) entry which is preliminary data.</text>
</comment>
<dbReference type="SMART" id="SM01045">
    <property type="entry name" value="BURP"/>
    <property type="match status" value="1"/>
</dbReference>
<reference evidence="3 4" key="1">
    <citation type="journal article" date="2019" name="Sci. Rep.">
        <title>A high-quality genome of Eragrostis curvula grass provides insights into Poaceae evolution and supports new strategies to enhance forage quality.</title>
        <authorList>
            <person name="Carballo J."/>
            <person name="Santos B.A.C.M."/>
            <person name="Zappacosta D."/>
            <person name="Garbus I."/>
            <person name="Selva J.P."/>
            <person name="Gallo C.A."/>
            <person name="Diaz A."/>
            <person name="Albertini E."/>
            <person name="Caccamo M."/>
            <person name="Echenique V."/>
        </authorList>
    </citation>
    <scope>NUCLEOTIDE SEQUENCE [LARGE SCALE GENOMIC DNA]</scope>
    <source>
        <strain evidence="4">cv. Victoria</strain>
        <tissue evidence="3">Leaf</tissue>
    </source>
</reference>
<dbReference type="Pfam" id="PF03181">
    <property type="entry name" value="BURP"/>
    <property type="match status" value="1"/>
</dbReference>
<accession>A0A5J9SUX9</accession>
<evidence type="ECO:0000313" key="3">
    <source>
        <dbReference type="EMBL" id="TVU02833.1"/>
    </source>
</evidence>
<dbReference type="InterPro" id="IPR004873">
    <property type="entry name" value="BURP_dom"/>
</dbReference>
<organism evidence="3 4">
    <name type="scientific">Eragrostis curvula</name>
    <name type="common">weeping love grass</name>
    <dbReference type="NCBI Taxonomy" id="38414"/>
    <lineage>
        <taxon>Eukaryota</taxon>
        <taxon>Viridiplantae</taxon>
        <taxon>Streptophyta</taxon>
        <taxon>Embryophyta</taxon>
        <taxon>Tracheophyta</taxon>
        <taxon>Spermatophyta</taxon>
        <taxon>Magnoliopsida</taxon>
        <taxon>Liliopsida</taxon>
        <taxon>Poales</taxon>
        <taxon>Poaceae</taxon>
        <taxon>PACMAD clade</taxon>
        <taxon>Chloridoideae</taxon>
        <taxon>Eragrostideae</taxon>
        <taxon>Eragrostidinae</taxon>
        <taxon>Eragrostis</taxon>
    </lineage>
</organism>
<feature type="signal peptide" evidence="1">
    <location>
        <begin position="1"/>
        <end position="20"/>
    </location>
</feature>
<sequence length="312" mass="32835">MHPSTFLLIVVAAGAAVVHGHPAANTPAAQFWEQALPGSPMPDAIADGVQRGIDHSPLVEHYTASPSISPCTLFDSTCSPQAVAETGIFFHETQLRPGSTMTLSFPAEATPAILPRDVSEEVPFTNVDDVLDAFNIVPGSAEAEQVRNTLSRCQAPPIAGEVKSCTTSLEATVQSAMRMLGVGADNHAGGDVWAAASELPGAGLPRQPYAVVAAAPVVGGRYASCHTLPFPYAVYQCHIARRGYRAYKVSLTGLRDGAAVAMLAFCHLDTASWNTAHPAFEVLHTKPGCAPVCHFMSYGNLAFVRTATTDLL</sequence>
<dbReference type="PANTHER" id="PTHR31236:SF24">
    <property type="entry name" value="BURP DOMAIN PROTEIN RD22"/>
    <property type="match status" value="1"/>
</dbReference>
<feature type="non-terminal residue" evidence="3">
    <location>
        <position position="1"/>
    </location>
</feature>
<name>A0A5J9SUX9_9POAL</name>
<feature type="domain" description="BURP" evidence="2">
    <location>
        <begin position="89"/>
        <end position="306"/>
    </location>
</feature>
<dbReference type="Gramene" id="TVU02833">
    <property type="protein sequence ID" value="TVU02833"/>
    <property type="gene ID" value="EJB05_51619"/>
</dbReference>
<dbReference type="PANTHER" id="PTHR31236">
    <property type="entry name" value="BURP DOMAIN PROTEIN USPL1-LIKE"/>
    <property type="match status" value="1"/>
</dbReference>
<evidence type="ECO:0000256" key="1">
    <source>
        <dbReference type="SAM" id="SignalP"/>
    </source>
</evidence>
<gene>
    <name evidence="3" type="ORF">EJB05_51619</name>
</gene>
<dbReference type="OrthoDB" id="1909293at2759"/>
<keyword evidence="1" id="KW-0732">Signal</keyword>
<evidence type="ECO:0000259" key="2">
    <source>
        <dbReference type="PROSITE" id="PS51277"/>
    </source>
</evidence>
<proteinExistence type="predicted"/>
<feature type="chain" id="PRO_5023833928" description="BURP domain-containing protein" evidence="1">
    <location>
        <begin position="21"/>
        <end position="312"/>
    </location>
</feature>
<dbReference type="Proteomes" id="UP000324897">
    <property type="component" value="Unassembled WGS sequence"/>
</dbReference>
<dbReference type="EMBL" id="RWGY01000268">
    <property type="protein sequence ID" value="TVU02833.1"/>
    <property type="molecule type" value="Genomic_DNA"/>
</dbReference>
<keyword evidence="4" id="KW-1185">Reference proteome</keyword>
<protein>
    <recommendedName>
        <fullName evidence="2">BURP domain-containing protein</fullName>
    </recommendedName>
</protein>